<evidence type="ECO:0000313" key="2">
    <source>
        <dbReference type="Proteomes" id="UP001249851"/>
    </source>
</evidence>
<dbReference type="InterPro" id="IPR014716">
    <property type="entry name" value="Fibrinogen_a/b/g_C_1"/>
</dbReference>
<keyword evidence="2" id="KW-1185">Reference proteome</keyword>
<organism evidence="1 2">
    <name type="scientific">Acropora cervicornis</name>
    <name type="common">Staghorn coral</name>
    <dbReference type="NCBI Taxonomy" id="6130"/>
    <lineage>
        <taxon>Eukaryota</taxon>
        <taxon>Metazoa</taxon>
        <taxon>Cnidaria</taxon>
        <taxon>Anthozoa</taxon>
        <taxon>Hexacorallia</taxon>
        <taxon>Scleractinia</taxon>
        <taxon>Astrocoeniina</taxon>
        <taxon>Acroporidae</taxon>
        <taxon>Acropora</taxon>
    </lineage>
</organism>
<evidence type="ECO:0000313" key="1">
    <source>
        <dbReference type="EMBL" id="KAK2561095.1"/>
    </source>
</evidence>
<dbReference type="EMBL" id="JARQWQ010000034">
    <property type="protein sequence ID" value="KAK2561095.1"/>
    <property type="molecule type" value="Genomic_DNA"/>
</dbReference>
<sequence>MSACLVLMTSVFVKKLVKFTIFDDIFQGYSCPTPPSINTGLTFHPFSCLDYLERGTGCNSSCGVYKLYESNGNSFPAYCDFQSERGTAWTLVMSWSQAHRALAPFRSASLNVNSPVNENAQN</sequence>
<protein>
    <recommendedName>
        <fullName evidence="3">Fibrinogen C-terminal domain-containing protein</fullName>
    </recommendedName>
</protein>
<dbReference type="AlphaFoldDB" id="A0AAD9V552"/>
<evidence type="ECO:0008006" key="3">
    <source>
        <dbReference type="Google" id="ProtNLM"/>
    </source>
</evidence>
<accession>A0AAD9V552</accession>
<dbReference type="SUPFAM" id="SSF56496">
    <property type="entry name" value="Fibrinogen C-terminal domain-like"/>
    <property type="match status" value="1"/>
</dbReference>
<reference evidence="1" key="2">
    <citation type="journal article" date="2023" name="Science">
        <title>Genomic signatures of disease resistance in endangered staghorn corals.</title>
        <authorList>
            <person name="Vollmer S.V."/>
            <person name="Selwyn J.D."/>
            <person name="Despard B.A."/>
            <person name="Roesel C.L."/>
        </authorList>
    </citation>
    <scope>NUCLEOTIDE SEQUENCE</scope>
    <source>
        <strain evidence="1">K2</strain>
    </source>
</reference>
<name>A0AAD9V552_ACRCE</name>
<reference evidence="1" key="1">
    <citation type="journal article" date="2023" name="G3 (Bethesda)">
        <title>Whole genome assembly and annotation of the endangered Caribbean coral Acropora cervicornis.</title>
        <authorList>
            <person name="Selwyn J.D."/>
            <person name="Vollmer S.V."/>
        </authorList>
    </citation>
    <scope>NUCLEOTIDE SEQUENCE</scope>
    <source>
        <strain evidence="1">K2</strain>
    </source>
</reference>
<proteinExistence type="predicted"/>
<dbReference type="Proteomes" id="UP001249851">
    <property type="component" value="Unassembled WGS sequence"/>
</dbReference>
<dbReference type="Gene3D" id="3.90.215.10">
    <property type="entry name" value="Gamma Fibrinogen, chain A, domain 1"/>
    <property type="match status" value="1"/>
</dbReference>
<dbReference type="InterPro" id="IPR036056">
    <property type="entry name" value="Fibrinogen-like_C"/>
</dbReference>
<gene>
    <name evidence="1" type="ORF">P5673_016233</name>
</gene>
<comment type="caution">
    <text evidence="1">The sequence shown here is derived from an EMBL/GenBank/DDBJ whole genome shotgun (WGS) entry which is preliminary data.</text>
</comment>